<dbReference type="SUPFAM" id="SSF52172">
    <property type="entry name" value="CheY-like"/>
    <property type="match status" value="1"/>
</dbReference>
<dbReference type="PRINTS" id="PR00038">
    <property type="entry name" value="HTHLUXR"/>
</dbReference>
<comment type="caution">
    <text evidence="6">The sequence shown here is derived from an EMBL/GenBank/DDBJ whole genome shotgun (WGS) entry which is preliminary data.</text>
</comment>
<evidence type="ECO:0000256" key="1">
    <source>
        <dbReference type="ARBA" id="ARBA00022553"/>
    </source>
</evidence>
<dbReference type="PROSITE" id="PS50043">
    <property type="entry name" value="HTH_LUXR_2"/>
    <property type="match status" value="1"/>
</dbReference>
<dbReference type="SMART" id="SM00448">
    <property type="entry name" value="REC"/>
    <property type="match status" value="1"/>
</dbReference>
<dbReference type="SMART" id="SM00421">
    <property type="entry name" value="HTH_LUXR"/>
    <property type="match status" value="1"/>
</dbReference>
<dbReference type="PROSITE" id="PS50110">
    <property type="entry name" value="RESPONSE_REGULATORY"/>
    <property type="match status" value="1"/>
</dbReference>
<reference evidence="7" key="1">
    <citation type="journal article" date="2019" name="Int. J. Syst. Evol. Microbiol.">
        <title>The Global Catalogue of Microorganisms (GCM) 10K type strain sequencing project: providing services to taxonomists for standard genome sequencing and annotation.</title>
        <authorList>
            <consortium name="The Broad Institute Genomics Platform"/>
            <consortium name="The Broad Institute Genome Sequencing Center for Infectious Disease"/>
            <person name="Wu L."/>
            <person name="Ma J."/>
        </authorList>
    </citation>
    <scope>NUCLEOTIDE SEQUENCE [LARGE SCALE GENOMIC DNA]</scope>
    <source>
        <strain evidence="7">JCM 16545</strain>
    </source>
</reference>
<dbReference type="InterPro" id="IPR039420">
    <property type="entry name" value="WalR-like"/>
</dbReference>
<dbReference type="Pfam" id="PF00196">
    <property type="entry name" value="GerE"/>
    <property type="match status" value="1"/>
</dbReference>
<dbReference type="SUPFAM" id="SSF46894">
    <property type="entry name" value="C-terminal effector domain of the bipartite response regulators"/>
    <property type="match status" value="1"/>
</dbReference>
<proteinExistence type="predicted"/>
<evidence type="ECO:0000313" key="6">
    <source>
        <dbReference type="EMBL" id="MFD2277110.1"/>
    </source>
</evidence>
<evidence type="ECO:0000259" key="4">
    <source>
        <dbReference type="PROSITE" id="PS50043"/>
    </source>
</evidence>
<name>A0ABW5E634_9BACT</name>
<gene>
    <name evidence="6" type="ORF">ACFSQZ_11560</name>
</gene>
<dbReference type="Pfam" id="PF00072">
    <property type="entry name" value="Response_reg"/>
    <property type="match status" value="1"/>
</dbReference>
<feature type="domain" description="HTH luxR-type" evidence="4">
    <location>
        <begin position="144"/>
        <end position="209"/>
    </location>
</feature>
<accession>A0ABW5E634</accession>
<protein>
    <submittedName>
        <fullName evidence="6">Response regulator</fullName>
    </submittedName>
</protein>
<dbReference type="InterPro" id="IPR016032">
    <property type="entry name" value="Sig_transdc_resp-reg_C-effctor"/>
</dbReference>
<dbReference type="PANTHER" id="PTHR43214:SF42">
    <property type="entry name" value="TRANSCRIPTIONAL REGULATORY PROTEIN DESR"/>
    <property type="match status" value="1"/>
</dbReference>
<keyword evidence="2" id="KW-0238">DNA-binding</keyword>
<dbReference type="CDD" id="cd06170">
    <property type="entry name" value="LuxR_C_like"/>
    <property type="match status" value="1"/>
</dbReference>
<keyword evidence="7" id="KW-1185">Reference proteome</keyword>
<dbReference type="InterPro" id="IPR001789">
    <property type="entry name" value="Sig_transdc_resp-reg_receiver"/>
</dbReference>
<dbReference type="Proteomes" id="UP001597297">
    <property type="component" value="Unassembled WGS sequence"/>
</dbReference>
<dbReference type="InterPro" id="IPR011006">
    <property type="entry name" value="CheY-like_superfamily"/>
</dbReference>
<evidence type="ECO:0000256" key="3">
    <source>
        <dbReference type="PROSITE-ProRule" id="PRU00169"/>
    </source>
</evidence>
<organism evidence="6 7">
    <name type="scientific">Rubritalea spongiae</name>
    <dbReference type="NCBI Taxonomy" id="430797"/>
    <lineage>
        <taxon>Bacteria</taxon>
        <taxon>Pseudomonadati</taxon>
        <taxon>Verrucomicrobiota</taxon>
        <taxon>Verrucomicrobiia</taxon>
        <taxon>Verrucomicrobiales</taxon>
        <taxon>Rubritaleaceae</taxon>
        <taxon>Rubritalea</taxon>
    </lineage>
</organism>
<dbReference type="EMBL" id="JBHUJC010000038">
    <property type="protein sequence ID" value="MFD2277110.1"/>
    <property type="molecule type" value="Genomic_DNA"/>
</dbReference>
<dbReference type="RefSeq" id="WP_377094840.1">
    <property type="nucleotide sequence ID" value="NZ_JBHSJM010000001.1"/>
</dbReference>
<evidence type="ECO:0000259" key="5">
    <source>
        <dbReference type="PROSITE" id="PS50110"/>
    </source>
</evidence>
<evidence type="ECO:0000256" key="2">
    <source>
        <dbReference type="ARBA" id="ARBA00023125"/>
    </source>
</evidence>
<evidence type="ECO:0000313" key="7">
    <source>
        <dbReference type="Proteomes" id="UP001597297"/>
    </source>
</evidence>
<dbReference type="CDD" id="cd17535">
    <property type="entry name" value="REC_NarL-like"/>
    <property type="match status" value="1"/>
</dbReference>
<dbReference type="Gene3D" id="3.40.50.2300">
    <property type="match status" value="1"/>
</dbReference>
<sequence length="211" mass="23099">MIPIDLWIVEDDANYRRTLQRMMEREEQLTCTGVFPSCVEMLQAVECEKTPDLILMDLGLPEMSGVEGIRRLSEVAPDVAVLVLTVAKEKEKVFEALSEGAAGYLLKSASREEILNGIEQVFMGQAALSPEVATLVLSKIRKPTPAENYDLSEKEVEVLRLLSEGMAVKEIADAMGVSRGMAAFHLGKIYSKLQVQSQTGAVAKALRSGVI</sequence>
<dbReference type="InterPro" id="IPR058245">
    <property type="entry name" value="NreC/VraR/RcsB-like_REC"/>
</dbReference>
<feature type="modified residue" description="4-aspartylphosphate" evidence="3">
    <location>
        <position position="57"/>
    </location>
</feature>
<keyword evidence="1 3" id="KW-0597">Phosphoprotein</keyword>
<dbReference type="PANTHER" id="PTHR43214">
    <property type="entry name" value="TWO-COMPONENT RESPONSE REGULATOR"/>
    <property type="match status" value="1"/>
</dbReference>
<dbReference type="InterPro" id="IPR000792">
    <property type="entry name" value="Tscrpt_reg_LuxR_C"/>
</dbReference>
<feature type="domain" description="Response regulatory" evidence="5">
    <location>
        <begin position="5"/>
        <end position="122"/>
    </location>
</feature>